<keyword evidence="2" id="KW-0238">DNA-binding</keyword>
<dbReference type="PANTHER" id="PTHR30146">
    <property type="entry name" value="LACI-RELATED TRANSCRIPTIONAL REPRESSOR"/>
    <property type="match status" value="1"/>
</dbReference>
<dbReference type="Gene3D" id="3.40.50.2300">
    <property type="match status" value="2"/>
</dbReference>
<evidence type="ECO:0000256" key="2">
    <source>
        <dbReference type="ARBA" id="ARBA00023125"/>
    </source>
</evidence>
<name>A0A261FQ54_9BIFI</name>
<dbReference type="PROSITE" id="PS50932">
    <property type="entry name" value="HTH_LACI_2"/>
    <property type="match status" value="1"/>
</dbReference>
<feature type="domain" description="HTH lacI-type" evidence="4">
    <location>
        <begin position="4"/>
        <end position="58"/>
    </location>
</feature>
<keyword evidence="1" id="KW-0805">Transcription regulation</keyword>
<dbReference type="AlphaFoldDB" id="A0A261FQ54"/>
<dbReference type="SUPFAM" id="SSF53822">
    <property type="entry name" value="Periplasmic binding protein-like I"/>
    <property type="match status" value="1"/>
</dbReference>
<dbReference type="Pfam" id="PF00356">
    <property type="entry name" value="LacI"/>
    <property type="match status" value="1"/>
</dbReference>
<dbReference type="PANTHER" id="PTHR30146:SF109">
    <property type="entry name" value="HTH-TYPE TRANSCRIPTIONAL REGULATOR GALS"/>
    <property type="match status" value="1"/>
</dbReference>
<dbReference type="EMBL" id="MWWX01000012">
    <property type="protein sequence ID" value="OZG60936.1"/>
    <property type="molecule type" value="Genomic_DNA"/>
</dbReference>
<gene>
    <name evidence="5" type="ORF">BLEM_1656</name>
</gene>
<dbReference type="PROSITE" id="PS00356">
    <property type="entry name" value="HTH_LACI_1"/>
    <property type="match status" value="1"/>
</dbReference>
<keyword evidence="6" id="KW-1185">Reference proteome</keyword>
<evidence type="ECO:0000259" key="4">
    <source>
        <dbReference type="PROSITE" id="PS50932"/>
    </source>
</evidence>
<dbReference type="Gene3D" id="1.10.260.40">
    <property type="entry name" value="lambda repressor-like DNA-binding domains"/>
    <property type="match status" value="1"/>
</dbReference>
<dbReference type="InterPro" id="IPR000843">
    <property type="entry name" value="HTH_LacI"/>
</dbReference>
<protein>
    <submittedName>
        <fullName evidence="5">LacI family transcriptional regulator</fullName>
    </submittedName>
</protein>
<dbReference type="GO" id="GO:0003700">
    <property type="term" value="F:DNA-binding transcription factor activity"/>
    <property type="evidence" value="ECO:0007669"/>
    <property type="project" value="TreeGrafter"/>
</dbReference>
<dbReference type="SUPFAM" id="SSF47413">
    <property type="entry name" value="lambda repressor-like DNA-binding domains"/>
    <property type="match status" value="1"/>
</dbReference>
<dbReference type="InterPro" id="IPR028082">
    <property type="entry name" value="Peripla_BP_I"/>
</dbReference>
<dbReference type="RefSeq" id="WP_072725348.1">
    <property type="nucleotide sequence ID" value="NZ_BDIS01000014.1"/>
</dbReference>
<dbReference type="SMART" id="SM00354">
    <property type="entry name" value="HTH_LACI"/>
    <property type="match status" value="1"/>
</dbReference>
<reference evidence="5 6" key="1">
    <citation type="journal article" date="2017" name="BMC Genomics">
        <title>Comparative genomic and phylogenomic analyses of the Bifidobacteriaceae family.</title>
        <authorList>
            <person name="Lugli G.A."/>
            <person name="Milani C."/>
            <person name="Turroni F."/>
            <person name="Duranti S."/>
            <person name="Mancabelli L."/>
            <person name="Mangifesta M."/>
            <person name="Ferrario C."/>
            <person name="Modesto M."/>
            <person name="Mattarelli P."/>
            <person name="Jiri K."/>
            <person name="van Sinderen D."/>
            <person name="Ventura M."/>
        </authorList>
    </citation>
    <scope>NUCLEOTIDE SEQUENCE [LARGE SCALE GENOMIC DNA]</scope>
    <source>
        <strain evidence="5 6">DSM 28807</strain>
    </source>
</reference>
<dbReference type="CDD" id="cd06267">
    <property type="entry name" value="PBP1_LacI_sugar_binding-like"/>
    <property type="match status" value="1"/>
</dbReference>
<dbReference type="Proteomes" id="UP000216352">
    <property type="component" value="Unassembled WGS sequence"/>
</dbReference>
<dbReference type="InterPro" id="IPR010982">
    <property type="entry name" value="Lambda_DNA-bd_dom_sf"/>
</dbReference>
<dbReference type="OrthoDB" id="3510266at2"/>
<dbReference type="CDD" id="cd01392">
    <property type="entry name" value="HTH_LacI"/>
    <property type="match status" value="1"/>
</dbReference>
<evidence type="ECO:0000313" key="5">
    <source>
        <dbReference type="EMBL" id="OZG60936.1"/>
    </source>
</evidence>
<comment type="caution">
    <text evidence="5">The sequence shown here is derived from an EMBL/GenBank/DDBJ whole genome shotgun (WGS) entry which is preliminary data.</text>
</comment>
<sequence>MKKATIEDVALKAGVSTFTVSRALRDKEHVAPATKQRVIEAAKALNYTISRSATALASGCTRRIALLVCESIAAWFNGEIQEGIYDVLSQNKYDLLIYRASNETERRHFFDNLPADRNADALIVSFSLTDDEQHAVSSMGMPIVTINALNQDYCHGSVRIDDMQAEGDAIRYLSALGHAKFCFVDRPSHPWGQDNRIDGYRNTVFSLGLTDCGTFELTSDPDRPAKHATAQILALPQRPTAICGWSDDCAFAIVHELRRVGIRVPDDMSVIGFDAIPSYRLAGLTSVMQPAHDIGRIAAQKILDLLEGRQLETPHTIVPTQLIPGDTTGPAPQRDAN</sequence>
<evidence type="ECO:0000313" key="6">
    <source>
        <dbReference type="Proteomes" id="UP000216352"/>
    </source>
</evidence>
<dbReference type="STRING" id="1603886.GCA_001895165_01083"/>
<dbReference type="Pfam" id="PF13377">
    <property type="entry name" value="Peripla_BP_3"/>
    <property type="match status" value="1"/>
</dbReference>
<proteinExistence type="predicted"/>
<evidence type="ECO:0000256" key="1">
    <source>
        <dbReference type="ARBA" id="ARBA00023015"/>
    </source>
</evidence>
<dbReference type="InterPro" id="IPR046335">
    <property type="entry name" value="LacI/GalR-like_sensor"/>
</dbReference>
<organism evidence="5 6">
    <name type="scientific">Bifidobacterium lemurum</name>
    <dbReference type="NCBI Taxonomy" id="1603886"/>
    <lineage>
        <taxon>Bacteria</taxon>
        <taxon>Bacillati</taxon>
        <taxon>Actinomycetota</taxon>
        <taxon>Actinomycetes</taxon>
        <taxon>Bifidobacteriales</taxon>
        <taxon>Bifidobacteriaceae</taxon>
        <taxon>Bifidobacterium</taxon>
    </lineage>
</organism>
<keyword evidence="3" id="KW-0804">Transcription</keyword>
<dbReference type="GO" id="GO:0000976">
    <property type="term" value="F:transcription cis-regulatory region binding"/>
    <property type="evidence" value="ECO:0007669"/>
    <property type="project" value="TreeGrafter"/>
</dbReference>
<accession>A0A261FQ54</accession>
<evidence type="ECO:0000256" key="3">
    <source>
        <dbReference type="ARBA" id="ARBA00023163"/>
    </source>
</evidence>